<gene>
    <name evidence="1" type="ORF">CHC_T00006637001</name>
</gene>
<dbReference type="Gramene" id="CDF39548">
    <property type="protein sequence ID" value="CDF39548"/>
    <property type="gene ID" value="CHC_T00006637001"/>
</dbReference>
<dbReference type="EMBL" id="HG002054">
    <property type="protein sequence ID" value="CDF39548.1"/>
    <property type="molecule type" value="Genomic_DNA"/>
</dbReference>
<reference evidence="2" key="1">
    <citation type="journal article" date="2013" name="Proc. Natl. Acad. Sci. U.S.A.">
        <title>Genome structure and metabolic features in the red seaweed Chondrus crispus shed light on evolution of the Archaeplastida.</title>
        <authorList>
            <person name="Collen J."/>
            <person name="Porcel B."/>
            <person name="Carre W."/>
            <person name="Ball S.G."/>
            <person name="Chaparro C."/>
            <person name="Tonon T."/>
            <person name="Barbeyron T."/>
            <person name="Michel G."/>
            <person name="Noel B."/>
            <person name="Valentin K."/>
            <person name="Elias M."/>
            <person name="Artiguenave F."/>
            <person name="Arun A."/>
            <person name="Aury J.M."/>
            <person name="Barbosa-Neto J.F."/>
            <person name="Bothwell J.H."/>
            <person name="Bouget F.Y."/>
            <person name="Brillet L."/>
            <person name="Cabello-Hurtado F."/>
            <person name="Capella-Gutierrez S."/>
            <person name="Charrier B."/>
            <person name="Cladiere L."/>
            <person name="Cock J.M."/>
            <person name="Coelho S.M."/>
            <person name="Colleoni C."/>
            <person name="Czjzek M."/>
            <person name="Da Silva C."/>
            <person name="Delage L."/>
            <person name="Denoeud F."/>
            <person name="Deschamps P."/>
            <person name="Dittami S.M."/>
            <person name="Gabaldon T."/>
            <person name="Gachon C.M."/>
            <person name="Groisillier A."/>
            <person name="Herve C."/>
            <person name="Jabbari K."/>
            <person name="Katinka M."/>
            <person name="Kloareg B."/>
            <person name="Kowalczyk N."/>
            <person name="Labadie K."/>
            <person name="Leblanc C."/>
            <person name="Lopez P.J."/>
            <person name="McLachlan D.H."/>
            <person name="Meslet-Cladiere L."/>
            <person name="Moustafa A."/>
            <person name="Nehr Z."/>
            <person name="Nyvall Collen P."/>
            <person name="Panaud O."/>
            <person name="Partensky F."/>
            <person name="Poulain J."/>
            <person name="Rensing S.A."/>
            <person name="Rousvoal S."/>
            <person name="Samson G."/>
            <person name="Symeonidi A."/>
            <person name="Weissenbach J."/>
            <person name="Zambounis A."/>
            <person name="Wincker P."/>
            <person name="Boyen C."/>
        </authorList>
    </citation>
    <scope>NUCLEOTIDE SEQUENCE [LARGE SCALE GENOMIC DNA]</scope>
    <source>
        <strain evidence="2">cv. Stackhouse</strain>
    </source>
</reference>
<organism evidence="1 2">
    <name type="scientific">Chondrus crispus</name>
    <name type="common">Carrageen Irish moss</name>
    <name type="synonym">Polymorpha crispa</name>
    <dbReference type="NCBI Taxonomy" id="2769"/>
    <lineage>
        <taxon>Eukaryota</taxon>
        <taxon>Rhodophyta</taxon>
        <taxon>Florideophyceae</taxon>
        <taxon>Rhodymeniophycidae</taxon>
        <taxon>Gigartinales</taxon>
        <taxon>Gigartinaceae</taxon>
        <taxon>Chondrus</taxon>
    </lineage>
</organism>
<name>R7QP60_CHOCR</name>
<dbReference type="Proteomes" id="UP000012073">
    <property type="component" value="Unassembled WGS sequence"/>
</dbReference>
<dbReference type="RefSeq" id="XP_005709842.1">
    <property type="nucleotide sequence ID" value="XM_005709785.1"/>
</dbReference>
<protein>
    <submittedName>
        <fullName evidence="1">Uncharacterized protein</fullName>
    </submittedName>
</protein>
<dbReference type="KEGG" id="ccp:CHC_T00006637001"/>
<proteinExistence type="predicted"/>
<dbReference type="GeneID" id="17317581"/>
<dbReference type="AlphaFoldDB" id="R7QP60"/>
<accession>R7QP60</accession>
<keyword evidence="2" id="KW-1185">Reference proteome</keyword>
<evidence type="ECO:0000313" key="1">
    <source>
        <dbReference type="EMBL" id="CDF39548.1"/>
    </source>
</evidence>
<sequence length="49" mass="5235">MLLDEACCGTSMDKRVINDGDGKLAVGRAGTLMTAGGQWRLWLRHCGAV</sequence>
<evidence type="ECO:0000313" key="2">
    <source>
        <dbReference type="Proteomes" id="UP000012073"/>
    </source>
</evidence>